<dbReference type="AlphaFoldDB" id="L0KKM9"/>
<evidence type="ECO:0000313" key="1">
    <source>
        <dbReference type="EMBL" id="AGB45140.1"/>
    </source>
</evidence>
<sequence length="48" mass="5734">MPRERARVLGHLCEHTGCAKHGGFGFARHRQEPHWFCFEHRDDGERYL</sequence>
<keyword evidence="2" id="KW-1185">Reference proteome</keyword>
<proteinExistence type="predicted"/>
<dbReference type="HOGENOM" id="CLU_216390_0_0_5"/>
<protein>
    <submittedName>
        <fullName evidence="1">Uncharacterized protein</fullName>
    </submittedName>
</protein>
<dbReference type="EMBL" id="CP003358">
    <property type="protein sequence ID" value="AGB45140.1"/>
    <property type="molecule type" value="Genomic_DNA"/>
</dbReference>
<gene>
    <name evidence="1" type="ordered locus">Mesau_02734</name>
</gene>
<organism evidence="1 2">
    <name type="scientific">Mesorhizobium australicum (strain HAMBI 3006 / LMG 24608 / WSM2073)</name>
    <dbReference type="NCBI Taxonomy" id="754035"/>
    <lineage>
        <taxon>Bacteria</taxon>
        <taxon>Pseudomonadati</taxon>
        <taxon>Pseudomonadota</taxon>
        <taxon>Alphaproteobacteria</taxon>
        <taxon>Hyphomicrobiales</taxon>
        <taxon>Phyllobacteriaceae</taxon>
        <taxon>Mesorhizobium</taxon>
    </lineage>
</organism>
<reference evidence="2" key="1">
    <citation type="submission" date="2012-02" db="EMBL/GenBank/DDBJ databases">
        <title>Complete sequence of Mesorhizobium australicum WSM2073.</title>
        <authorList>
            <person name="Lucas S."/>
            <person name="Han J."/>
            <person name="Lapidus A."/>
            <person name="Cheng J.-F."/>
            <person name="Goodwin L."/>
            <person name="Pitluck S."/>
            <person name="Peters L."/>
            <person name="Gu W."/>
            <person name="Detter J.C."/>
            <person name="Han C."/>
            <person name="Tapia R."/>
            <person name="Land M."/>
            <person name="Hauser L."/>
            <person name="Kyrpides N."/>
            <person name="Ivanova N."/>
            <person name="Pagani I."/>
            <person name="Reeve W.G."/>
            <person name="Howieson J.G."/>
            <person name="Tiwari R.P."/>
            <person name="O'Hara G.W."/>
            <person name="Atkins C.A."/>
            <person name="Ronson C.W."/>
            <person name="Nandasena K.G."/>
            <person name="Woyke T."/>
        </authorList>
    </citation>
    <scope>NUCLEOTIDE SEQUENCE [LARGE SCALE GENOMIC DNA]</scope>
    <source>
        <strain evidence="2">LMG 24608 / HAMBI 3006 / WSM2073</strain>
    </source>
</reference>
<name>L0KKM9_MESAW</name>
<dbReference type="Proteomes" id="UP000010998">
    <property type="component" value="Chromosome"/>
</dbReference>
<dbReference type="KEGG" id="mam:Mesau_02734"/>
<evidence type="ECO:0000313" key="2">
    <source>
        <dbReference type="Proteomes" id="UP000010998"/>
    </source>
</evidence>
<accession>L0KKM9</accession>